<dbReference type="Gene3D" id="1.25.40.10">
    <property type="entry name" value="Tetratricopeptide repeat domain"/>
    <property type="match status" value="1"/>
</dbReference>
<evidence type="ECO:0000313" key="3">
    <source>
        <dbReference type="Proteomes" id="UP000243376"/>
    </source>
</evidence>
<dbReference type="SUPFAM" id="SSF48452">
    <property type="entry name" value="TPR-like"/>
    <property type="match status" value="1"/>
</dbReference>
<evidence type="ECO:0000256" key="1">
    <source>
        <dbReference type="SAM" id="SignalP"/>
    </source>
</evidence>
<name>A0A2J6X428_9CHLR</name>
<dbReference type="Proteomes" id="UP000243376">
    <property type="component" value="Unassembled WGS sequence"/>
</dbReference>
<feature type="non-terminal residue" evidence="2">
    <location>
        <position position="123"/>
    </location>
</feature>
<dbReference type="AlphaFoldDB" id="A0A2J6X428"/>
<evidence type="ECO:0000313" key="2">
    <source>
        <dbReference type="EMBL" id="PMP81006.1"/>
    </source>
</evidence>
<feature type="signal peptide" evidence="1">
    <location>
        <begin position="1"/>
        <end position="30"/>
    </location>
</feature>
<dbReference type="InterPro" id="IPR011990">
    <property type="entry name" value="TPR-like_helical_dom_sf"/>
</dbReference>
<keyword evidence="1" id="KW-0732">Signal</keyword>
<feature type="chain" id="PRO_5014372665" evidence="1">
    <location>
        <begin position="31"/>
        <end position="123"/>
    </location>
</feature>
<reference evidence="2 3" key="1">
    <citation type="submission" date="2018-01" db="EMBL/GenBank/DDBJ databases">
        <title>Metagenomic assembled genomes from two thermal pools in the Uzon Caldera, Kamchatka, Russia.</title>
        <authorList>
            <person name="Wilkins L."/>
            <person name="Ettinger C."/>
        </authorList>
    </citation>
    <scope>NUCLEOTIDE SEQUENCE [LARGE SCALE GENOMIC DNA]</scope>
    <source>
        <strain evidence="2">ZAV-02</strain>
    </source>
</reference>
<gene>
    <name evidence="2" type="ORF">C0184_08860</name>
</gene>
<accession>A0A2J6X428</accession>
<dbReference type="EMBL" id="PNIQ01000586">
    <property type="protein sequence ID" value="PMP81006.1"/>
    <property type="molecule type" value="Genomic_DNA"/>
</dbReference>
<comment type="caution">
    <text evidence="2">The sequence shown here is derived from an EMBL/GenBank/DDBJ whole genome shotgun (WGS) entry which is preliminary data.</text>
</comment>
<sequence length="123" mass="13070">MASKWLVRQRAVIWVCGLLGCWLVACTTPAFQPSSDPTATPTELPATSTPLPITAIELWQRAIAASTIGDDDSAAQLSSELLQLFPAAPEAPQARLLLARSYAKRGAWTSAAAVLRPLLSDPT</sequence>
<proteinExistence type="predicted"/>
<protein>
    <submittedName>
        <fullName evidence="2">Lytic transglycosylase</fullName>
    </submittedName>
</protein>
<organism evidence="2 3">
    <name type="scientific">Chloroflexus aggregans</name>
    <dbReference type="NCBI Taxonomy" id="152260"/>
    <lineage>
        <taxon>Bacteria</taxon>
        <taxon>Bacillati</taxon>
        <taxon>Chloroflexota</taxon>
        <taxon>Chloroflexia</taxon>
        <taxon>Chloroflexales</taxon>
        <taxon>Chloroflexineae</taxon>
        <taxon>Chloroflexaceae</taxon>
        <taxon>Chloroflexus</taxon>
    </lineage>
</organism>
<dbReference type="PROSITE" id="PS51257">
    <property type="entry name" value="PROKAR_LIPOPROTEIN"/>
    <property type="match status" value="1"/>
</dbReference>